<name>A0A0F9E6W2_9ZZZZ</name>
<dbReference type="Pfam" id="PF00561">
    <property type="entry name" value="Abhydrolase_1"/>
    <property type="match status" value="1"/>
</dbReference>
<dbReference type="GO" id="GO:0016020">
    <property type="term" value="C:membrane"/>
    <property type="evidence" value="ECO:0007669"/>
    <property type="project" value="TreeGrafter"/>
</dbReference>
<accession>A0A0F9E6W2</accession>
<dbReference type="InterPro" id="IPR000073">
    <property type="entry name" value="AB_hydrolase_1"/>
</dbReference>
<dbReference type="SUPFAM" id="SSF53474">
    <property type="entry name" value="alpha/beta-Hydrolases"/>
    <property type="match status" value="1"/>
</dbReference>
<organism evidence="2">
    <name type="scientific">marine sediment metagenome</name>
    <dbReference type="NCBI Taxonomy" id="412755"/>
    <lineage>
        <taxon>unclassified sequences</taxon>
        <taxon>metagenomes</taxon>
        <taxon>ecological metagenomes</taxon>
    </lineage>
</organism>
<evidence type="ECO:0000313" key="2">
    <source>
        <dbReference type="EMBL" id="KKL61986.1"/>
    </source>
</evidence>
<gene>
    <name evidence="2" type="ORF">LCGC14_2189760</name>
</gene>
<protein>
    <recommendedName>
        <fullName evidence="1">AB hydrolase-1 domain-containing protein</fullName>
    </recommendedName>
</protein>
<reference evidence="2" key="1">
    <citation type="journal article" date="2015" name="Nature">
        <title>Complex archaea that bridge the gap between prokaryotes and eukaryotes.</title>
        <authorList>
            <person name="Spang A."/>
            <person name="Saw J.H."/>
            <person name="Jorgensen S.L."/>
            <person name="Zaremba-Niedzwiedzka K."/>
            <person name="Martijn J."/>
            <person name="Lind A.E."/>
            <person name="van Eijk R."/>
            <person name="Schleper C."/>
            <person name="Guy L."/>
            <person name="Ettema T.J."/>
        </authorList>
    </citation>
    <scope>NUCLEOTIDE SEQUENCE</scope>
</reference>
<dbReference type="PANTHER" id="PTHR43798">
    <property type="entry name" value="MONOACYLGLYCEROL LIPASE"/>
    <property type="match status" value="1"/>
</dbReference>
<proteinExistence type="predicted"/>
<dbReference type="PANTHER" id="PTHR43798:SF33">
    <property type="entry name" value="HYDROLASE, PUTATIVE (AFU_ORTHOLOGUE AFUA_2G14860)-RELATED"/>
    <property type="match status" value="1"/>
</dbReference>
<dbReference type="EMBL" id="LAZR01028637">
    <property type="protein sequence ID" value="KKL61986.1"/>
    <property type="molecule type" value="Genomic_DNA"/>
</dbReference>
<evidence type="ECO:0000259" key="1">
    <source>
        <dbReference type="Pfam" id="PF00561"/>
    </source>
</evidence>
<dbReference type="InterPro" id="IPR050266">
    <property type="entry name" value="AB_hydrolase_sf"/>
</dbReference>
<comment type="caution">
    <text evidence="2">The sequence shown here is derived from an EMBL/GenBank/DDBJ whole genome shotgun (WGS) entry which is preliminary data.</text>
</comment>
<sequence>MVKIKPEYGIFKNSIPYARFGEGDKILFLLFGGPGNEVPKGFIFNTMAKGLNPFVEEYTIYVVTRKSGLHEGYSHKDMSDDYAELIKEEFGGKVDLIIGISNGGMIAQHFAADHSELFSHIVIAMAAHKMSEEGKQLDIKFAELLSEGNYKSAYVTIADMLYPPSFKRKFVKGILWVAGSFAHKPESETYSQDVLIEIKAEIEHDSIDSLKKISVPVLMLFGDKDFYFPLIYIKEMDSLINNSTLKLYENKGHEIIGDSRFAKDILEFIK</sequence>
<dbReference type="InterPro" id="IPR029058">
    <property type="entry name" value="AB_hydrolase_fold"/>
</dbReference>
<dbReference type="Gene3D" id="3.40.50.1820">
    <property type="entry name" value="alpha/beta hydrolase"/>
    <property type="match status" value="1"/>
</dbReference>
<feature type="domain" description="AB hydrolase-1" evidence="1">
    <location>
        <begin position="72"/>
        <end position="256"/>
    </location>
</feature>
<dbReference type="AlphaFoldDB" id="A0A0F9E6W2"/>